<keyword evidence="2" id="KW-1003">Cell membrane</keyword>
<keyword evidence="3 6" id="KW-0812">Transmembrane</keyword>
<accession>A0ABW5XQ77</accession>
<evidence type="ECO:0000313" key="8">
    <source>
        <dbReference type="EMBL" id="MFD2865944.1"/>
    </source>
</evidence>
<keyword evidence="5 6" id="KW-0472">Membrane</keyword>
<feature type="domain" description="Cardiolipin synthase N-terminal" evidence="7">
    <location>
        <begin position="21"/>
        <end position="62"/>
    </location>
</feature>
<evidence type="ECO:0000256" key="4">
    <source>
        <dbReference type="ARBA" id="ARBA00022989"/>
    </source>
</evidence>
<dbReference type="Proteomes" id="UP001597601">
    <property type="component" value="Unassembled WGS sequence"/>
</dbReference>
<evidence type="ECO:0000256" key="5">
    <source>
        <dbReference type="ARBA" id="ARBA00023136"/>
    </source>
</evidence>
<evidence type="ECO:0000313" key="9">
    <source>
        <dbReference type="Proteomes" id="UP001597601"/>
    </source>
</evidence>
<dbReference type="EMBL" id="JBHUON010000019">
    <property type="protein sequence ID" value="MFD2865944.1"/>
    <property type="molecule type" value="Genomic_DNA"/>
</dbReference>
<feature type="transmembrane region" description="Helical" evidence="6">
    <location>
        <begin position="40"/>
        <end position="60"/>
    </location>
</feature>
<evidence type="ECO:0000256" key="1">
    <source>
        <dbReference type="ARBA" id="ARBA00004651"/>
    </source>
</evidence>
<keyword evidence="4 6" id="KW-1133">Transmembrane helix</keyword>
<dbReference type="RefSeq" id="WP_377129144.1">
    <property type="nucleotide sequence ID" value="NZ_JBHUHN010000001.1"/>
</dbReference>
<dbReference type="InterPro" id="IPR027379">
    <property type="entry name" value="CLS_N"/>
</dbReference>
<comment type="subcellular location">
    <subcellularLocation>
        <location evidence="1">Cell membrane</location>
        <topology evidence="1">Multi-pass membrane protein</topology>
    </subcellularLocation>
</comment>
<evidence type="ECO:0000256" key="2">
    <source>
        <dbReference type="ARBA" id="ARBA00022475"/>
    </source>
</evidence>
<organism evidence="8 9">
    <name type="scientific">Mucilaginibacter antarcticus</name>
    <dbReference type="NCBI Taxonomy" id="1855725"/>
    <lineage>
        <taxon>Bacteria</taxon>
        <taxon>Pseudomonadati</taxon>
        <taxon>Bacteroidota</taxon>
        <taxon>Sphingobacteriia</taxon>
        <taxon>Sphingobacteriales</taxon>
        <taxon>Sphingobacteriaceae</taxon>
        <taxon>Mucilaginibacter</taxon>
    </lineage>
</organism>
<keyword evidence="9" id="KW-1185">Reference proteome</keyword>
<gene>
    <name evidence="8" type="ORF">ACFSYC_14680</name>
</gene>
<protein>
    <submittedName>
        <fullName evidence="8">PLDc N-terminal domain-containing protein</fullName>
    </submittedName>
</protein>
<evidence type="ECO:0000256" key="3">
    <source>
        <dbReference type="ARBA" id="ARBA00022692"/>
    </source>
</evidence>
<sequence length="68" mass="7582">MGLGMPELVLILFVVGYLLLKLYCLVDIIRSDFKDSTTKLLWGLVVLFIAVIGPLLYLTIGRNSKLQA</sequence>
<evidence type="ECO:0000256" key="6">
    <source>
        <dbReference type="SAM" id="Phobius"/>
    </source>
</evidence>
<proteinExistence type="predicted"/>
<evidence type="ECO:0000259" key="7">
    <source>
        <dbReference type="Pfam" id="PF13396"/>
    </source>
</evidence>
<name>A0ABW5XQ77_9SPHI</name>
<dbReference type="Pfam" id="PF13396">
    <property type="entry name" value="PLDc_N"/>
    <property type="match status" value="1"/>
</dbReference>
<reference evidence="9" key="1">
    <citation type="journal article" date="2019" name="Int. J. Syst. Evol. Microbiol.">
        <title>The Global Catalogue of Microorganisms (GCM) 10K type strain sequencing project: providing services to taxonomists for standard genome sequencing and annotation.</title>
        <authorList>
            <consortium name="The Broad Institute Genomics Platform"/>
            <consortium name="The Broad Institute Genome Sequencing Center for Infectious Disease"/>
            <person name="Wu L."/>
            <person name="Ma J."/>
        </authorList>
    </citation>
    <scope>NUCLEOTIDE SEQUENCE [LARGE SCALE GENOMIC DNA]</scope>
    <source>
        <strain evidence="9">KCTC 52232</strain>
    </source>
</reference>
<comment type="caution">
    <text evidence="8">The sequence shown here is derived from an EMBL/GenBank/DDBJ whole genome shotgun (WGS) entry which is preliminary data.</text>
</comment>